<dbReference type="Gene3D" id="1.10.287.130">
    <property type="match status" value="1"/>
</dbReference>
<evidence type="ECO:0000256" key="6">
    <source>
        <dbReference type="ARBA" id="ARBA00022777"/>
    </source>
</evidence>
<dbReference type="RefSeq" id="WP_066806741.1">
    <property type="nucleotide sequence ID" value="NZ_CP014206.1"/>
</dbReference>
<dbReference type="InterPro" id="IPR003594">
    <property type="entry name" value="HATPase_dom"/>
</dbReference>
<dbReference type="Pfam" id="PF00512">
    <property type="entry name" value="HisKA"/>
    <property type="match status" value="1"/>
</dbReference>
<evidence type="ECO:0000256" key="7">
    <source>
        <dbReference type="ARBA" id="ARBA00022840"/>
    </source>
</evidence>
<dbReference type="GO" id="GO:0005524">
    <property type="term" value="F:ATP binding"/>
    <property type="evidence" value="ECO:0007669"/>
    <property type="project" value="UniProtKB-KW"/>
</dbReference>
<dbReference type="InterPro" id="IPR036097">
    <property type="entry name" value="HisK_dim/P_sf"/>
</dbReference>
<dbReference type="InterPro" id="IPR004358">
    <property type="entry name" value="Sig_transdc_His_kin-like_C"/>
</dbReference>
<keyword evidence="8" id="KW-0902">Two-component regulatory system</keyword>
<comment type="catalytic activity">
    <reaction evidence="1">
        <text>ATP + protein L-histidine = ADP + protein N-phospho-L-histidine.</text>
        <dbReference type="EC" id="2.7.13.3"/>
    </reaction>
</comment>
<dbReference type="InterPro" id="IPR021796">
    <property type="entry name" value="Tll0287-like_dom"/>
</dbReference>
<evidence type="ECO:0000256" key="3">
    <source>
        <dbReference type="ARBA" id="ARBA00022553"/>
    </source>
</evidence>
<feature type="transmembrane region" description="Helical" evidence="9">
    <location>
        <begin position="215"/>
        <end position="237"/>
    </location>
</feature>
<evidence type="ECO:0000256" key="5">
    <source>
        <dbReference type="ARBA" id="ARBA00022741"/>
    </source>
</evidence>
<organism evidence="12 14">
    <name type="scientific">Pseudodesulfovibrio indicus</name>
    <dbReference type="NCBI Taxonomy" id="1716143"/>
    <lineage>
        <taxon>Bacteria</taxon>
        <taxon>Pseudomonadati</taxon>
        <taxon>Thermodesulfobacteriota</taxon>
        <taxon>Desulfovibrionia</taxon>
        <taxon>Desulfovibrionales</taxon>
        <taxon>Desulfovibrionaceae</taxon>
    </lineage>
</organism>
<evidence type="ECO:0000313" key="14">
    <source>
        <dbReference type="Proteomes" id="UP000295506"/>
    </source>
</evidence>
<dbReference type="OrthoDB" id="9805967at2"/>
<keyword evidence="9" id="KW-1133">Transmembrane helix</keyword>
<dbReference type="EC" id="2.7.13.3" evidence="2"/>
<dbReference type="SUPFAM" id="SSF55781">
    <property type="entry name" value="GAF domain-like"/>
    <property type="match status" value="1"/>
</dbReference>
<evidence type="ECO:0000313" key="13">
    <source>
        <dbReference type="Proteomes" id="UP000055611"/>
    </source>
</evidence>
<name>A0A126QSL3_9BACT</name>
<reference evidence="11 13" key="1">
    <citation type="journal article" date="2016" name="Front. Microbiol.">
        <title>Genome Sequence of the Piezophilic, Mesophilic Sulfate-Reducing Bacterium Desulfovibrio indicus J2T.</title>
        <authorList>
            <person name="Cao J."/>
            <person name="Maignien L."/>
            <person name="Shao Z."/>
            <person name="Alain K."/>
            <person name="Jebbar M."/>
        </authorList>
    </citation>
    <scope>NUCLEOTIDE SEQUENCE [LARGE SCALE GENOMIC DNA]</scope>
    <source>
        <strain evidence="11 13">J2</strain>
    </source>
</reference>
<dbReference type="PROSITE" id="PS50109">
    <property type="entry name" value="HIS_KIN"/>
    <property type="match status" value="1"/>
</dbReference>
<dbReference type="AlphaFoldDB" id="A0A126QSL3"/>
<dbReference type="SUPFAM" id="SSF47384">
    <property type="entry name" value="Homodimeric domain of signal transducing histidine kinase"/>
    <property type="match status" value="1"/>
</dbReference>
<reference evidence="12 14" key="2">
    <citation type="submission" date="2019-03" db="EMBL/GenBank/DDBJ databases">
        <title>Genomic Encyclopedia of Type Strains, Phase IV (KMG-IV): sequencing the most valuable type-strain genomes for metagenomic binning, comparative biology and taxonomic classification.</title>
        <authorList>
            <person name="Goeker M."/>
        </authorList>
    </citation>
    <scope>NUCLEOTIDE SEQUENCE [LARGE SCALE GENOMIC DNA]</scope>
    <source>
        <strain evidence="12 14">DSM 101483</strain>
    </source>
</reference>
<keyword evidence="7" id="KW-0067">ATP-binding</keyword>
<evidence type="ECO:0000259" key="10">
    <source>
        <dbReference type="PROSITE" id="PS50109"/>
    </source>
</evidence>
<dbReference type="Pfam" id="PF11845">
    <property type="entry name" value="Tll0287-like"/>
    <property type="match status" value="1"/>
</dbReference>
<evidence type="ECO:0000256" key="1">
    <source>
        <dbReference type="ARBA" id="ARBA00000085"/>
    </source>
</evidence>
<dbReference type="PRINTS" id="PR00344">
    <property type="entry name" value="BCTRLSENSOR"/>
</dbReference>
<evidence type="ECO:0000313" key="12">
    <source>
        <dbReference type="EMBL" id="TDT86712.1"/>
    </source>
</evidence>
<feature type="domain" description="Histidine kinase" evidence="10">
    <location>
        <begin position="595"/>
        <end position="806"/>
    </location>
</feature>
<dbReference type="SMART" id="SM00387">
    <property type="entry name" value="HATPase_c"/>
    <property type="match status" value="1"/>
</dbReference>
<dbReference type="EMBL" id="SOBK01000011">
    <property type="protein sequence ID" value="TDT86712.1"/>
    <property type="molecule type" value="Genomic_DNA"/>
</dbReference>
<dbReference type="Proteomes" id="UP000055611">
    <property type="component" value="Chromosome"/>
</dbReference>
<feature type="transmembrane region" description="Helical" evidence="9">
    <location>
        <begin position="12"/>
        <end position="34"/>
    </location>
</feature>
<accession>A0A126QSL3</accession>
<keyword evidence="5" id="KW-0547">Nucleotide-binding</keyword>
<evidence type="ECO:0000256" key="4">
    <source>
        <dbReference type="ARBA" id="ARBA00022679"/>
    </source>
</evidence>
<evidence type="ECO:0000313" key="11">
    <source>
        <dbReference type="EMBL" id="AMK12798.1"/>
    </source>
</evidence>
<gene>
    <name evidence="11" type="ORF">AWY79_17645</name>
    <name evidence="12" type="ORF">EDC59_11130</name>
</gene>
<keyword evidence="4" id="KW-0808">Transferase</keyword>
<dbReference type="GO" id="GO:0000155">
    <property type="term" value="F:phosphorelay sensor kinase activity"/>
    <property type="evidence" value="ECO:0007669"/>
    <property type="project" value="InterPro"/>
</dbReference>
<evidence type="ECO:0000256" key="2">
    <source>
        <dbReference type="ARBA" id="ARBA00012438"/>
    </source>
</evidence>
<proteinExistence type="predicted"/>
<evidence type="ECO:0000256" key="8">
    <source>
        <dbReference type="ARBA" id="ARBA00023012"/>
    </source>
</evidence>
<sequence length="810" mass="89073">MKLPRPYSLQSRFLVGLILASVAIGGLLFAGFSYNMRQVLEREVNDKAAMVLAQVDAVQQYVRRILRPRMYETLNDTFIIEAMSSSFITRNIMDGTADNSPTSHIYRRVAIGARNPKFEADQRERDLVAFFRAHPDQKLWQGYTDRDGVEHFVMARPVVFAKSCLHCHGKPEDAPQELIALYGDRGFAHAEDSIGGVDLVSLPVSASVAHLQTTIMSYLMVFAIAALIYLGTTNIIFKRIVANNIRLLTASFKRNFSDDKGIELVRELEKGDEIGQMVNGIEKLGDYLYETREQLQHYANDLEDMVRERTEKLASQAEARSADVRLFVRLLAGSSRSGSRGELWAATLPDIVERFDLDRAVYVCTYYSKRHYSWPQSDVPPDLPGNWIDLLTESRALIEEDRAFIPVESSVGNAEGLLCLYHKPGRTFAEQDHEVFQALGRQLGIAADNIMALDSIVRNNANMHAIFEGITKPLLLVDESGKPVVANEAARRLALDLSGGMIQNGDLIGLLCADANDRGDCDISKSLNFNEVISREISLPSGRSFALSIYPVAESGGTRRSQAAVYVQETTQQKQMLAHMTQAEKLATVGKLASGLAHEINNPLGVILCYAKLIKKGLPEGQSRADVDVIVKHTRQAQYVLKNLLNFARPKAGTDEGVDLDAVIASLVTVFRVQAENQGAVIAADSAGDIPPVPVDAQALEHILVNLIINALDAVPEEGGRIDIRTSHDELAEEVVVTVSDNGPGIAEENSKFIFDPFYSTKEVNKGSGLGLSIVFGFMSELGGSVMASNQSTGGAQFTLRFPLRREAEA</sequence>
<dbReference type="PANTHER" id="PTHR43065:SF10">
    <property type="entry name" value="PEROXIDE STRESS-ACTIVATED HISTIDINE KINASE MAK3"/>
    <property type="match status" value="1"/>
</dbReference>
<dbReference type="InterPro" id="IPR003661">
    <property type="entry name" value="HisK_dim/P_dom"/>
</dbReference>
<dbReference type="Pfam" id="PF02518">
    <property type="entry name" value="HATPase_c"/>
    <property type="match status" value="1"/>
</dbReference>
<dbReference type="Proteomes" id="UP000295506">
    <property type="component" value="Unassembled WGS sequence"/>
</dbReference>
<dbReference type="InterPro" id="IPR036890">
    <property type="entry name" value="HATPase_C_sf"/>
</dbReference>
<keyword evidence="9" id="KW-0812">Transmembrane</keyword>
<dbReference type="KEGG" id="dej:AWY79_17645"/>
<dbReference type="SUPFAM" id="SSF55874">
    <property type="entry name" value="ATPase domain of HSP90 chaperone/DNA topoisomerase II/histidine kinase"/>
    <property type="match status" value="1"/>
</dbReference>
<dbReference type="SMART" id="SM00388">
    <property type="entry name" value="HisKA"/>
    <property type="match status" value="1"/>
</dbReference>
<dbReference type="InterPro" id="IPR005467">
    <property type="entry name" value="His_kinase_dom"/>
</dbReference>
<keyword evidence="13" id="KW-1185">Reference proteome</keyword>
<keyword evidence="6 11" id="KW-0418">Kinase</keyword>
<evidence type="ECO:0000256" key="9">
    <source>
        <dbReference type="SAM" id="Phobius"/>
    </source>
</evidence>
<protein>
    <recommendedName>
        <fullName evidence="2">histidine kinase</fullName>
        <ecNumber evidence="2">2.7.13.3</ecNumber>
    </recommendedName>
</protein>
<dbReference type="EMBL" id="CP014206">
    <property type="protein sequence ID" value="AMK12798.1"/>
    <property type="molecule type" value="Genomic_DNA"/>
</dbReference>
<dbReference type="PANTHER" id="PTHR43065">
    <property type="entry name" value="SENSOR HISTIDINE KINASE"/>
    <property type="match status" value="1"/>
</dbReference>
<dbReference type="CDD" id="cd00082">
    <property type="entry name" value="HisKA"/>
    <property type="match status" value="1"/>
</dbReference>
<keyword evidence="3" id="KW-0597">Phosphoprotein</keyword>
<dbReference type="Gene3D" id="3.30.565.10">
    <property type="entry name" value="Histidine kinase-like ATPase, C-terminal domain"/>
    <property type="match status" value="1"/>
</dbReference>
<keyword evidence="9" id="KW-0472">Membrane</keyword>